<keyword evidence="4 5" id="KW-0378">Hydrolase</keyword>
<keyword evidence="8" id="KW-1185">Reference proteome</keyword>
<evidence type="ECO:0000256" key="4">
    <source>
        <dbReference type="ARBA" id="ARBA00022801"/>
    </source>
</evidence>
<feature type="binding site" evidence="5">
    <location>
        <position position="20"/>
    </location>
    <ligand>
        <name>substrate</name>
    </ligand>
</feature>
<dbReference type="InterPro" id="IPR010076">
    <property type="entry name" value="BioH"/>
</dbReference>
<comment type="similarity">
    <text evidence="5">Belongs to the AB hydrolase superfamily. Carboxylesterase BioH family.</text>
</comment>
<evidence type="ECO:0000256" key="3">
    <source>
        <dbReference type="ARBA" id="ARBA00022756"/>
    </source>
</evidence>
<evidence type="ECO:0000313" key="7">
    <source>
        <dbReference type="EMBL" id="KXI30155.1"/>
    </source>
</evidence>
<dbReference type="STRING" id="1799789.AX660_09185"/>
<dbReference type="AlphaFoldDB" id="A0A136A4I5"/>
<comment type="subunit">
    <text evidence="5">Monomer.</text>
</comment>
<feature type="active site" evidence="5">
    <location>
        <position position="235"/>
    </location>
</feature>
<dbReference type="InterPro" id="IPR000073">
    <property type="entry name" value="AB_hydrolase_1"/>
</dbReference>
<name>A0A136A4I5_9ALTE</name>
<dbReference type="GO" id="GO:0005737">
    <property type="term" value="C:cytoplasm"/>
    <property type="evidence" value="ECO:0007669"/>
    <property type="project" value="UniProtKB-SubCell"/>
</dbReference>
<evidence type="ECO:0000256" key="1">
    <source>
        <dbReference type="ARBA" id="ARBA00022487"/>
    </source>
</evidence>
<dbReference type="Proteomes" id="UP000070299">
    <property type="component" value="Unassembled WGS sequence"/>
</dbReference>
<reference evidence="8" key="1">
    <citation type="submission" date="2016-02" db="EMBL/GenBank/DDBJ databases">
        <authorList>
            <person name="Schultz-Johansen M."/>
            <person name="Glaring M.A."/>
            <person name="Bech P.K."/>
            <person name="Stougaard P."/>
        </authorList>
    </citation>
    <scope>NUCLEOTIDE SEQUENCE [LARGE SCALE GENOMIC DNA]</scope>
    <source>
        <strain evidence="8">S66</strain>
    </source>
</reference>
<dbReference type="HAMAP" id="MF_01260">
    <property type="entry name" value="Carboxylester"/>
    <property type="match status" value="1"/>
</dbReference>
<feature type="active site" evidence="5">
    <location>
        <position position="207"/>
    </location>
</feature>
<dbReference type="SUPFAM" id="SSF53474">
    <property type="entry name" value="alpha/beta-Hydrolases"/>
    <property type="match status" value="1"/>
</dbReference>
<dbReference type="UniPathway" id="UPA00078"/>
<evidence type="ECO:0000256" key="5">
    <source>
        <dbReference type="HAMAP-Rule" id="MF_01260"/>
    </source>
</evidence>
<feature type="binding site" evidence="5">
    <location>
        <begin position="82"/>
        <end position="83"/>
    </location>
    <ligand>
        <name>substrate</name>
    </ligand>
</feature>
<comment type="caution">
    <text evidence="7">The sequence shown here is derived from an EMBL/GenBank/DDBJ whole genome shotgun (WGS) entry which is preliminary data.</text>
</comment>
<dbReference type="NCBIfam" id="TIGR01738">
    <property type="entry name" value="bioH"/>
    <property type="match status" value="1"/>
</dbReference>
<feature type="active site" description="Nucleophile" evidence="5">
    <location>
        <position position="82"/>
    </location>
</feature>
<comment type="function">
    <text evidence="5">The physiological role of BioH is to remove the methyl group introduced by BioC when the pimeloyl moiety is complete. It allows to synthesize pimeloyl-ACP via the fatty acid synthetic pathway through the hydrolysis of the ester bonds of pimeloyl-ACP esters.</text>
</comment>
<dbReference type="GO" id="GO:0090499">
    <property type="term" value="F:pimelyl-[acyl-carrier protein] methyl ester esterase activity"/>
    <property type="evidence" value="ECO:0007669"/>
    <property type="project" value="UniProtKB-EC"/>
</dbReference>
<dbReference type="EMBL" id="LSNE01000003">
    <property type="protein sequence ID" value="KXI30155.1"/>
    <property type="molecule type" value="Genomic_DNA"/>
</dbReference>
<accession>A0A136A4I5</accession>
<dbReference type="Pfam" id="PF12697">
    <property type="entry name" value="Abhydrolase_6"/>
    <property type="match status" value="1"/>
</dbReference>
<proteinExistence type="inferred from homology"/>
<sequence length="255" mass="27762">MNLISTTSGQGPQLVLLHGWGLNSGVWQSCITQLNTSFTVTTIDLPGFGLNHQKLPAPYTLEAVAELISEILPNPCILLGWSLGGLLAQKIALIAAQKIKHLVLVSSSPRFIADGNWPGVQSNVLSNFNAQLELNLAATVNRFMAIQAMGSPTAKQDIKVIKEQMDHYPAANPLALSAGLQLLEDSDLRSEFANIQCPVDFILGRLDSLVPLKLQENLSALHHKANITVFDNSSHAPFISEPQRFIEVLTNIVWN</sequence>
<dbReference type="Gene3D" id="3.40.50.1820">
    <property type="entry name" value="alpha/beta hydrolase"/>
    <property type="match status" value="1"/>
</dbReference>
<keyword evidence="2 5" id="KW-0963">Cytoplasm</keyword>
<gene>
    <name evidence="5" type="primary">bioH</name>
    <name evidence="7" type="ORF">AX660_09185</name>
</gene>
<evidence type="ECO:0000259" key="6">
    <source>
        <dbReference type="Pfam" id="PF12697"/>
    </source>
</evidence>
<dbReference type="PANTHER" id="PTHR43194">
    <property type="entry name" value="HYDROLASE ALPHA/BETA FOLD FAMILY"/>
    <property type="match status" value="1"/>
</dbReference>
<dbReference type="GO" id="GO:0009102">
    <property type="term" value="P:biotin biosynthetic process"/>
    <property type="evidence" value="ECO:0007669"/>
    <property type="project" value="UniProtKB-UniRule"/>
</dbReference>
<dbReference type="RefSeq" id="WP_068374062.1">
    <property type="nucleotide sequence ID" value="NZ_LSNE01000003.1"/>
</dbReference>
<protein>
    <recommendedName>
        <fullName evidence="5">Pimeloyl-[acyl-carrier protein] methyl ester esterase</fullName>
        <ecNumber evidence="5">3.1.1.85</ecNumber>
    </recommendedName>
    <alternativeName>
        <fullName evidence="5">Biotin synthesis protein BioH</fullName>
    </alternativeName>
    <alternativeName>
        <fullName evidence="5">Carboxylesterase BioH</fullName>
    </alternativeName>
</protein>
<feature type="domain" description="AB hydrolase-1" evidence="6">
    <location>
        <begin position="14"/>
        <end position="247"/>
    </location>
</feature>
<keyword evidence="1 5" id="KW-0719">Serine esterase</keyword>
<keyword evidence="3 5" id="KW-0093">Biotin biosynthesis</keyword>
<feature type="binding site" evidence="5">
    <location>
        <position position="235"/>
    </location>
    <ligand>
        <name>substrate</name>
    </ligand>
</feature>
<dbReference type="EC" id="3.1.1.85" evidence="5"/>
<comment type="pathway">
    <text evidence="5">Cofactor biosynthesis; biotin biosynthesis.</text>
</comment>
<dbReference type="PRINTS" id="PR00111">
    <property type="entry name" value="ABHYDROLASE"/>
</dbReference>
<dbReference type="InterPro" id="IPR050228">
    <property type="entry name" value="Carboxylesterase_BioH"/>
</dbReference>
<organism evidence="7 8">
    <name type="scientific">Paraglaciecola hydrolytica</name>
    <dbReference type="NCBI Taxonomy" id="1799789"/>
    <lineage>
        <taxon>Bacteria</taxon>
        <taxon>Pseudomonadati</taxon>
        <taxon>Pseudomonadota</taxon>
        <taxon>Gammaproteobacteria</taxon>
        <taxon>Alteromonadales</taxon>
        <taxon>Alteromonadaceae</taxon>
        <taxon>Paraglaciecola</taxon>
    </lineage>
</organism>
<dbReference type="InterPro" id="IPR029058">
    <property type="entry name" value="AB_hydrolase_fold"/>
</dbReference>
<feature type="binding site" evidence="5">
    <location>
        <begin position="143"/>
        <end position="147"/>
    </location>
    <ligand>
        <name>substrate</name>
    </ligand>
</feature>
<evidence type="ECO:0000256" key="2">
    <source>
        <dbReference type="ARBA" id="ARBA00022490"/>
    </source>
</evidence>
<dbReference type="OrthoDB" id="9780744at2"/>
<comment type="catalytic activity">
    <reaction evidence="5">
        <text>6-carboxyhexanoyl-[ACP] methyl ester + H2O = 6-carboxyhexanoyl-[ACP] + methanol + H(+)</text>
        <dbReference type="Rhea" id="RHEA:42700"/>
        <dbReference type="Rhea" id="RHEA-COMP:9955"/>
        <dbReference type="Rhea" id="RHEA-COMP:10186"/>
        <dbReference type="ChEBI" id="CHEBI:15377"/>
        <dbReference type="ChEBI" id="CHEBI:15378"/>
        <dbReference type="ChEBI" id="CHEBI:17790"/>
        <dbReference type="ChEBI" id="CHEBI:78846"/>
        <dbReference type="ChEBI" id="CHEBI:82735"/>
        <dbReference type="EC" id="3.1.1.85"/>
    </reaction>
</comment>
<evidence type="ECO:0000313" key="8">
    <source>
        <dbReference type="Proteomes" id="UP000070299"/>
    </source>
</evidence>
<comment type="subcellular location">
    <subcellularLocation>
        <location evidence="5">Cytoplasm</location>
    </subcellularLocation>
</comment>
<dbReference type="PANTHER" id="PTHR43194:SF5">
    <property type="entry name" value="PIMELOYL-[ACYL-CARRIER PROTEIN] METHYL ESTER ESTERASE"/>
    <property type="match status" value="1"/>
</dbReference>